<dbReference type="PANTHER" id="PTHR33336">
    <property type="entry name" value="QUINOL MONOOXYGENASE YGIN-RELATED"/>
    <property type="match status" value="1"/>
</dbReference>
<feature type="domain" description="ABM" evidence="1">
    <location>
        <begin position="2"/>
        <end position="91"/>
    </location>
</feature>
<dbReference type="InterPro" id="IPR011008">
    <property type="entry name" value="Dimeric_a/b-barrel"/>
</dbReference>
<organism evidence="2 3">
    <name type="scientific">Frankia canadensis</name>
    <dbReference type="NCBI Taxonomy" id="1836972"/>
    <lineage>
        <taxon>Bacteria</taxon>
        <taxon>Bacillati</taxon>
        <taxon>Actinomycetota</taxon>
        <taxon>Actinomycetes</taxon>
        <taxon>Frankiales</taxon>
        <taxon>Frankiaceae</taxon>
        <taxon>Frankia</taxon>
    </lineage>
</organism>
<keyword evidence="2" id="KW-0503">Monooxygenase</keyword>
<name>A0A2I2KSR4_9ACTN</name>
<dbReference type="InterPro" id="IPR050744">
    <property type="entry name" value="AI-2_Isomerase_LsrG"/>
</dbReference>
<dbReference type="GO" id="GO:0004497">
    <property type="term" value="F:monooxygenase activity"/>
    <property type="evidence" value="ECO:0007669"/>
    <property type="project" value="UniProtKB-KW"/>
</dbReference>
<reference evidence="2 3" key="1">
    <citation type="submission" date="2017-06" db="EMBL/GenBank/DDBJ databases">
        <authorList>
            <person name="Kim H.J."/>
            <person name="Triplett B.A."/>
        </authorList>
    </citation>
    <scope>NUCLEOTIDE SEQUENCE [LARGE SCALE GENOMIC DNA]</scope>
    <source>
        <strain evidence="2">FRACA_ARgP5</strain>
    </source>
</reference>
<dbReference type="OrthoDB" id="3695636at2"/>
<dbReference type="SUPFAM" id="SSF54909">
    <property type="entry name" value="Dimeric alpha+beta barrel"/>
    <property type="match status" value="1"/>
</dbReference>
<dbReference type="Gene3D" id="3.30.70.100">
    <property type="match status" value="1"/>
</dbReference>
<dbReference type="Pfam" id="PF03992">
    <property type="entry name" value="ABM"/>
    <property type="match status" value="1"/>
</dbReference>
<sequence>MFGLMVRFEVRPDTADAFDALVARTIPLVAEHEPGTIVYAAHRIDGEPNARLFYELYRDRAAFDEHADQPHIHRFVAGWRDLLAGPPRMKFLALSDASGVPVPADV</sequence>
<dbReference type="PANTHER" id="PTHR33336:SF15">
    <property type="entry name" value="ABM DOMAIN-CONTAINING PROTEIN"/>
    <property type="match status" value="1"/>
</dbReference>
<dbReference type="AlphaFoldDB" id="A0A2I2KSR4"/>
<dbReference type="PROSITE" id="PS51725">
    <property type="entry name" value="ABM"/>
    <property type="match status" value="1"/>
</dbReference>
<dbReference type="InterPro" id="IPR007138">
    <property type="entry name" value="ABM_dom"/>
</dbReference>
<dbReference type="Proteomes" id="UP000234331">
    <property type="component" value="Unassembled WGS sequence"/>
</dbReference>
<proteinExistence type="predicted"/>
<dbReference type="EMBL" id="FZMO01000189">
    <property type="protein sequence ID" value="SNQ48676.1"/>
    <property type="molecule type" value="Genomic_DNA"/>
</dbReference>
<accession>A0A2I2KSR4</accession>
<keyword evidence="2" id="KW-0560">Oxidoreductase</keyword>
<evidence type="ECO:0000259" key="1">
    <source>
        <dbReference type="PROSITE" id="PS51725"/>
    </source>
</evidence>
<dbReference type="RefSeq" id="WP_101832311.1">
    <property type="nucleotide sequence ID" value="NZ_FZMO01000189.1"/>
</dbReference>
<evidence type="ECO:0000313" key="3">
    <source>
        <dbReference type="Proteomes" id="UP000234331"/>
    </source>
</evidence>
<keyword evidence="3" id="KW-1185">Reference proteome</keyword>
<protein>
    <submittedName>
        <fullName evidence="2">Antibiotic biosynthesis monooxygenase</fullName>
    </submittedName>
</protein>
<gene>
    <name evidence="2" type="ORF">FRACA_2690004</name>
</gene>
<evidence type="ECO:0000313" key="2">
    <source>
        <dbReference type="EMBL" id="SNQ48676.1"/>
    </source>
</evidence>